<accession>A0A235B634</accession>
<name>A0A235B634_9BACL</name>
<evidence type="ECO:0000313" key="2">
    <source>
        <dbReference type="Proteomes" id="UP000215459"/>
    </source>
</evidence>
<proteinExistence type="predicted"/>
<protein>
    <recommendedName>
        <fullName evidence="3">HNH endonuclease</fullName>
    </recommendedName>
</protein>
<dbReference type="EMBL" id="NOWF01000005">
    <property type="protein sequence ID" value="OYD07768.1"/>
    <property type="molecule type" value="Genomic_DNA"/>
</dbReference>
<dbReference type="AlphaFoldDB" id="A0A235B634"/>
<keyword evidence="2" id="KW-1185">Reference proteome</keyword>
<sequence length="125" mass="14703">MIAFFSGQVSNVNHYDHLIHPFDYEVTFSFDIFRPTFVEGALDSDYRQFKESTRQLKEEFNKNPTLKSKFNEEQLAIEKEEDRIPGFTWHHHQEEGKMQLVPTNIHSRTGHTGGRDIWGGGNNYR</sequence>
<gene>
    <name evidence="1" type="ORF">CHM34_09880</name>
</gene>
<evidence type="ECO:0000313" key="1">
    <source>
        <dbReference type="EMBL" id="OYD07768.1"/>
    </source>
</evidence>
<comment type="caution">
    <text evidence="1">The sequence shown here is derived from an EMBL/GenBank/DDBJ whole genome shotgun (WGS) entry which is preliminary data.</text>
</comment>
<dbReference type="Proteomes" id="UP000215459">
    <property type="component" value="Unassembled WGS sequence"/>
</dbReference>
<organism evidence="1 2">
    <name type="scientific">Paludifilum halophilum</name>
    <dbReference type="NCBI Taxonomy" id="1642702"/>
    <lineage>
        <taxon>Bacteria</taxon>
        <taxon>Bacillati</taxon>
        <taxon>Bacillota</taxon>
        <taxon>Bacilli</taxon>
        <taxon>Bacillales</taxon>
        <taxon>Thermoactinomycetaceae</taxon>
        <taxon>Paludifilum</taxon>
    </lineage>
</organism>
<dbReference type="Pfam" id="PF12639">
    <property type="entry name" value="Colicin-DNase"/>
    <property type="match status" value="1"/>
</dbReference>
<evidence type="ECO:0008006" key="3">
    <source>
        <dbReference type="Google" id="ProtNLM"/>
    </source>
</evidence>
<dbReference type="OrthoDB" id="2186822at2"/>
<reference evidence="1 2" key="1">
    <citation type="submission" date="2017-07" db="EMBL/GenBank/DDBJ databases">
        <title>The genome sequence of Paludifilum halophilum highlights mechanisms for microbial adaptation to high salt environemnts.</title>
        <authorList>
            <person name="Belbahri L."/>
        </authorList>
    </citation>
    <scope>NUCLEOTIDE SEQUENCE [LARGE SCALE GENOMIC DNA]</scope>
    <source>
        <strain evidence="1 2">DSM 102817</strain>
    </source>
</reference>